<name>D2YDV9_VIBMI</name>
<evidence type="ECO:0008006" key="5">
    <source>
        <dbReference type="Google" id="ProtNLM"/>
    </source>
</evidence>
<evidence type="ECO:0000259" key="2">
    <source>
        <dbReference type="Pfam" id="PF20938"/>
    </source>
</evidence>
<dbReference type="AlphaFoldDB" id="D2YDV9"/>
<accession>D2YDV9</accession>
<dbReference type="Proteomes" id="UP000004827">
    <property type="component" value="Unassembled WGS sequence"/>
</dbReference>
<dbReference type="PANTHER" id="PTHR35339:SF4">
    <property type="entry name" value="LINALOOL DEHYDRATASE_ISOMERASE DOMAIN-CONTAINING PROTEIN"/>
    <property type="match status" value="1"/>
</dbReference>
<dbReference type="PIRSF" id="PIRSF014753">
    <property type="entry name" value="UCP014753"/>
    <property type="match status" value="1"/>
</dbReference>
<dbReference type="RefSeq" id="WP_000335947.1">
    <property type="nucleotide sequence ID" value="NZ_ACYU01000075.1"/>
</dbReference>
<dbReference type="InterPro" id="IPR049237">
    <property type="entry name" value="DUF2264_C"/>
</dbReference>
<reference evidence="3 4" key="1">
    <citation type="journal article" date="2009" name="BMC Evol. Biol.">
        <title>Genomic taxonomy of Vibrios.</title>
        <authorList>
            <person name="Thompson C.C."/>
            <person name="Vicente A.C."/>
            <person name="Souza R.C."/>
            <person name="Vasconcelos A.T."/>
            <person name="Vesth T."/>
            <person name="Alves N.Jr."/>
            <person name="Ussery D.W."/>
            <person name="Iida T."/>
            <person name="Thompson F.L."/>
        </authorList>
    </citation>
    <scope>NUCLEOTIDE SEQUENCE [LARGE SCALE GENOMIC DNA]</scope>
    <source>
        <strain evidence="3 4">VM603</strain>
    </source>
</reference>
<dbReference type="EMBL" id="ACYU01000075">
    <property type="protein sequence ID" value="EEW07076.1"/>
    <property type="molecule type" value="Genomic_DNA"/>
</dbReference>
<evidence type="ECO:0000259" key="1">
    <source>
        <dbReference type="Pfam" id="PF10022"/>
    </source>
</evidence>
<feature type="domain" description="DUF2264" evidence="1">
    <location>
        <begin position="23"/>
        <end position="351"/>
    </location>
</feature>
<evidence type="ECO:0000313" key="3">
    <source>
        <dbReference type="EMBL" id="EEW07076.1"/>
    </source>
</evidence>
<dbReference type="InterPro" id="IPR049349">
    <property type="entry name" value="DUF2264_N"/>
</dbReference>
<dbReference type="PANTHER" id="PTHR35339">
    <property type="entry name" value="LINALOOL DEHYDRATASE_ISOMERASE DOMAIN-CONTAINING PROTEIN"/>
    <property type="match status" value="1"/>
</dbReference>
<proteinExistence type="predicted"/>
<dbReference type="Pfam" id="PF20938">
    <property type="entry name" value="DUF2264_C"/>
    <property type="match status" value="1"/>
</dbReference>
<protein>
    <recommendedName>
        <fullName evidence="5">DUF2264 domain-containing protein</fullName>
    </recommendedName>
</protein>
<organism evidence="3 4">
    <name type="scientific">Vibrio mimicus VM603</name>
    <dbReference type="NCBI Taxonomy" id="671074"/>
    <lineage>
        <taxon>Bacteria</taxon>
        <taxon>Pseudomonadati</taxon>
        <taxon>Pseudomonadota</taxon>
        <taxon>Gammaproteobacteria</taxon>
        <taxon>Vibrionales</taxon>
        <taxon>Vibrionaceae</taxon>
        <taxon>Vibrio</taxon>
    </lineage>
</organism>
<gene>
    <name evidence="3" type="ORF">VMB_17060</name>
</gene>
<comment type="caution">
    <text evidence="3">The sequence shown here is derived from an EMBL/GenBank/DDBJ whole genome shotgun (WGS) entry which is preliminary data.</text>
</comment>
<evidence type="ECO:0000313" key="4">
    <source>
        <dbReference type="Proteomes" id="UP000004827"/>
    </source>
</evidence>
<dbReference type="InterPro" id="IPR016624">
    <property type="entry name" value="UCP014753"/>
</dbReference>
<sequence>MCMRLKDLIQQPKPFNRRSNVNDLTKKIADLQLAVVTDSVNWDAQAYGAAHYSEQTAQIEYYCRLLWLAVPAKKLCLELNQQLAQKIMEGTNPQSPNYWQKAKDYDQRVVEMSAIAMALVEAPEIYWSPFSSIEQQNLALWLLSVNHLILPPNNWYWFRVLILTALQSVGVRIENSEFENDLNAISQMQLEQGWYKDGSNPVTDYYNPLAFQLYALMYCRWKPHCPRVPNLLKQAVQFAETYVNWFGTDGSQLGYGRSLNYRFAILAFWAELARLLPEHRNVALWRTLWTQGMNWWAEQPIWDCNGTPMPGFAYPNLLMSEFYTSSASPLLAFKAFNALALENDHPFWQSRVIPLNSYSEAYWINNHHQVWRNGGSYLISNAPGSSELRECADKYYKFAYSSQHGFCIDSLRWVSQGWIGDNLLAIQHPDTHGWYGRKSNHRTYRVGDTLVSEWSPFTGCDVTTYQTLKEGKEIRIHRIESQRELAFIQTGYCVDAWRGWFTHSEPASKRIESEQLFSELALIRGPGENHCYPCAPNTNILYPHACVPAISGVTHRGVTELEVHVSAGSKALHEAALT</sequence>
<dbReference type="Pfam" id="PF10022">
    <property type="entry name" value="DUF2264"/>
    <property type="match status" value="1"/>
</dbReference>
<feature type="domain" description="DUF2264" evidence="2">
    <location>
        <begin position="374"/>
        <end position="496"/>
    </location>
</feature>